<dbReference type="Pfam" id="PF02518">
    <property type="entry name" value="HATPase_c"/>
    <property type="match status" value="1"/>
</dbReference>
<dbReference type="Gene3D" id="6.10.340.10">
    <property type="match status" value="1"/>
</dbReference>
<organism evidence="10 11">
    <name type="scientific">Paenibacillus kyungheensis</name>
    <dbReference type="NCBI Taxonomy" id="1452732"/>
    <lineage>
        <taxon>Bacteria</taxon>
        <taxon>Bacillati</taxon>
        <taxon>Bacillota</taxon>
        <taxon>Bacilli</taxon>
        <taxon>Bacillales</taxon>
        <taxon>Paenibacillaceae</taxon>
        <taxon>Paenibacillus</taxon>
    </lineage>
</organism>
<dbReference type="AlphaFoldDB" id="A0AAX3M0G5"/>
<accession>A0AAX3M0G5</accession>
<reference evidence="10 11" key="1">
    <citation type="submission" date="2023-02" db="EMBL/GenBank/DDBJ databases">
        <title>Genome sequence of Paenibacillus kyungheensis KACC 18744.</title>
        <authorList>
            <person name="Kim S."/>
            <person name="Heo J."/>
            <person name="Kwon S.-W."/>
        </authorList>
    </citation>
    <scope>NUCLEOTIDE SEQUENCE [LARGE SCALE GENOMIC DNA]</scope>
    <source>
        <strain evidence="10 11">KACC 18744</strain>
    </source>
</reference>
<keyword evidence="5 10" id="KW-0418">Kinase</keyword>
<keyword evidence="2" id="KW-1003">Cell membrane</keyword>
<dbReference type="Pfam" id="PF00672">
    <property type="entry name" value="HAMP"/>
    <property type="match status" value="1"/>
</dbReference>
<name>A0AAX3M0G5_9BACL</name>
<keyword evidence="11" id="KW-1185">Reference proteome</keyword>
<dbReference type="InterPro" id="IPR003594">
    <property type="entry name" value="HATPase_dom"/>
</dbReference>
<dbReference type="GO" id="GO:0005886">
    <property type="term" value="C:plasma membrane"/>
    <property type="evidence" value="ECO:0007669"/>
    <property type="project" value="UniProtKB-SubCell"/>
</dbReference>
<feature type="transmembrane region" description="Helical" evidence="8">
    <location>
        <begin position="20"/>
        <end position="41"/>
    </location>
</feature>
<dbReference type="CDD" id="cd06225">
    <property type="entry name" value="HAMP"/>
    <property type="match status" value="1"/>
</dbReference>
<dbReference type="PANTHER" id="PTHR34220">
    <property type="entry name" value="SENSOR HISTIDINE KINASE YPDA"/>
    <property type="match status" value="1"/>
</dbReference>
<evidence type="ECO:0000256" key="1">
    <source>
        <dbReference type="ARBA" id="ARBA00004651"/>
    </source>
</evidence>
<evidence type="ECO:0000256" key="5">
    <source>
        <dbReference type="ARBA" id="ARBA00022777"/>
    </source>
</evidence>
<feature type="domain" description="HAMP" evidence="9">
    <location>
        <begin position="317"/>
        <end position="369"/>
    </location>
</feature>
<dbReference type="InterPro" id="IPR003660">
    <property type="entry name" value="HAMP_dom"/>
</dbReference>
<dbReference type="PANTHER" id="PTHR34220:SF7">
    <property type="entry name" value="SENSOR HISTIDINE KINASE YPDA"/>
    <property type="match status" value="1"/>
</dbReference>
<dbReference type="PROSITE" id="PS50885">
    <property type="entry name" value="HAMP"/>
    <property type="match status" value="1"/>
</dbReference>
<keyword evidence="7" id="KW-0175">Coiled coil</keyword>
<evidence type="ECO:0000256" key="3">
    <source>
        <dbReference type="ARBA" id="ARBA00022553"/>
    </source>
</evidence>
<keyword evidence="8" id="KW-1133">Transmembrane helix</keyword>
<evidence type="ECO:0000313" key="10">
    <source>
        <dbReference type="EMBL" id="WCT55184.1"/>
    </source>
</evidence>
<feature type="transmembrane region" description="Helical" evidence="8">
    <location>
        <begin position="293"/>
        <end position="315"/>
    </location>
</feature>
<dbReference type="InterPro" id="IPR036890">
    <property type="entry name" value="HATPase_C_sf"/>
</dbReference>
<keyword evidence="6 8" id="KW-0472">Membrane</keyword>
<dbReference type="KEGG" id="pka:PQ456_18780"/>
<feature type="coiled-coil region" evidence="7">
    <location>
        <begin position="43"/>
        <end position="70"/>
    </location>
</feature>
<comment type="subcellular location">
    <subcellularLocation>
        <location evidence="1">Cell membrane</location>
        <topology evidence="1">Multi-pass membrane protein</topology>
    </subcellularLocation>
</comment>
<sequence length="601" mass="68293">MWKPLIERMNNVKIKNKLIFAYIFIVALPVLGIGGVVVDYFRQSALDNAIEQTTNNVERVKNQMDTMLRVPIDISNKLLFDSRLSDVVNTRYTKVYDLVVAYHNYQEFQEYLRLYSEISAIRFYTTNNTIQNNLEFMKVSNEVRDSKWYQTAINSRKINWIYRNDIEISETKKLSLVRKINFTDYTTNGVLVIELSQSYLNSILSAEPFETMILDHSGYVVAAKDVTLIGKQLGDPELGISSDLQGKGIYERDVKGQLSNIVVDEVMPDSSDNGLKIISVFANESIVRDSNRIILIGTGLLILILCTGLLFLYLISHLITRRLSGLSRQMNKVGTGDLKVVSHIAGADEIGQLSRKFNDMVVSIRTLMDQVYESNERNTRLEVSQKEISFKMLASQINPHFLFNALESIRMKAHIRGEQEIAYIVRLLGKLIRNNLEIGMKNTTLQGEMELIKSYLEIQKFRFGDRLNYELLIDPQTKEISIPPLIIQPLVENAIIHGLESRENGGLIIIRTLRIEQDVMIDVIDNGAGIAEERLQWVKNSLQVNESQEGDRIGLRNVHQRLILSYGAAYGLHISSMLGEGTQISFKIPATTDQLMSGGNK</sequence>
<dbReference type="Pfam" id="PF06580">
    <property type="entry name" value="His_kinase"/>
    <property type="match status" value="1"/>
</dbReference>
<dbReference type="SUPFAM" id="SSF158472">
    <property type="entry name" value="HAMP domain-like"/>
    <property type="match status" value="1"/>
</dbReference>
<evidence type="ECO:0000256" key="2">
    <source>
        <dbReference type="ARBA" id="ARBA00022475"/>
    </source>
</evidence>
<dbReference type="Proteomes" id="UP001220509">
    <property type="component" value="Chromosome"/>
</dbReference>
<evidence type="ECO:0000256" key="4">
    <source>
        <dbReference type="ARBA" id="ARBA00022679"/>
    </source>
</evidence>
<dbReference type="Gene3D" id="3.30.565.10">
    <property type="entry name" value="Histidine kinase-like ATPase, C-terminal domain"/>
    <property type="match status" value="1"/>
</dbReference>
<proteinExistence type="predicted"/>
<dbReference type="InterPro" id="IPR010559">
    <property type="entry name" value="Sig_transdc_His_kin_internal"/>
</dbReference>
<keyword evidence="3" id="KW-0597">Phosphoprotein</keyword>
<dbReference type="GO" id="GO:0000155">
    <property type="term" value="F:phosphorelay sensor kinase activity"/>
    <property type="evidence" value="ECO:0007669"/>
    <property type="project" value="InterPro"/>
</dbReference>
<evidence type="ECO:0000313" key="11">
    <source>
        <dbReference type="Proteomes" id="UP001220509"/>
    </source>
</evidence>
<keyword evidence="4" id="KW-0808">Transferase</keyword>
<evidence type="ECO:0000256" key="7">
    <source>
        <dbReference type="SAM" id="Coils"/>
    </source>
</evidence>
<keyword evidence="8" id="KW-0812">Transmembrane</keyword>
<evidence type="ECO:0000259" key="9">
    <source>
        <dbReference type="PROSITE" id="PS50885"/>
    </source>
</evidence>
<evidence type="ECO:0000256" key="6">
    <source>
        <dbReference type="ARBA" id="ARBA00023136"/>
    </source>
</evidence>
<gene>
    <name evidence="10" type="ORF">PQ456_18780</name>
</gene>
<dbReference type="EMBL" id="CP117416">
    <property type="protein sequence ID" value="WCT55184.1"/>
    <property type="molecule type" value="Genomic_DNA"/>
</dbReference>
<dbReference type="RefSeq" id="WP_273613620.1">
    <property type="nucleotide sequence ID" value="NZ_CP117416.1"/>
</dbReference>
<dbReference type="InterPro" id="IPR050640">
    <property type="entry name" value="Bact_2-comp_sensor_kinase"/>
</dbReference>
<protein>
    <submittedName>
        <fullName evidence="10">Sensor histidine kinase</fullName>
    </submittedName>
</protein>
<evidence type="ECO:0000256" key="8">
    <source>
        <dbReference type="SAM" id="Phobius"/>
    </source>
</evidence>
<dbReference type="SMART" id="SM00304">
    <property type="entry name" value="HAMP"/>
    <property type="match status" value="1"/>
</dbReference>
<dbReference type="SUPFAM" id="SSF55874">
    <property type="entry name" value="ATPase domain of HSP90 chaperone/DNA topoisomerase II/histidine kinase"/>
    <property type="match status" value="1"/>
</dbReference>